<feature type="non-terminal residue" evidence="2">
    <location>
        <position position="106"/>
    </location>
</feature>
<comment type="caution">
    <text evidence="2">The sequence shown here is derived from an EMBL/GenBank/DDBJ whole genome shotgun (WGS) entry which is preliminary data.</text>
</comment>
<accession>A0AAD4KNM3</accession>
<dbReference type="GeneID" id="70240331"/>
<name>A0AAD4KNM3_9EURO</name>
<keyword evidence="3" id="KW-1185">Reference proteome</keyword>
<sequence length="106" mass="12128">MSRAQSKYSCKQKRSSPKPPLHVHKKQKTGHQEGSSLLVDFWNNLSKIWLTDGALQELDQRSTLEDLERPIVFRNPFLLRPVTRTIFSDIQNLAKEGGPDLSDLRG</sequence>
<feature type="region of interest" description="Disordered" evidence="1">
    <location>
        <begin position="1"/>
        <end position="32"/>
    </location>
</feature>
<feature type="compositionally biased region" description="Basic residues" evidence="1">
    <location>
        <begin position="10"/>
        <end position="29"/>
    </location>
</feature>
<evidence type="ECO:0000256" key="1">
    <source>
        <dbReference type="SAM" id="MobiDB-lite"/>
    </source>
</evidence>
<protein>
    <submittedName>
        <fullName evidence="2">Uncharacterized protein</fullName>
    </submittedName>
</protein>
<reference evidence="2" key="1">
    <citation type="submission" date="2021-12" db="EMBL/GenBank/DDBJ databases">
        <title>Convergent genome expansion in fungi linked to evolution of root-endophyte symbiosis.</title>
        <authorList>
            <consortium name="DOE Joint Genome Institute"/>
            <person name="Ke Y.-H."/>
            <person name="Bonito G."/>
            <person name="Liao H.-L."/>
            <person name="Looney B."/>
            <person name="Rojas-Flechas A."/>
            <person name="Nash J."/>
            <person name="Hameed K."/>
            <person name="Schadt C."/>
            <person name="Martin F."/>
            <person name="Crous P.W."/>
            <person name="Miettinen O."/>
            <person name="Magnuson J.K."/>
            <person name="Labbe J."/>
            <person name="Jacobson D."/>
            <person name="Doktycz M.J."/>
            <person name="Veneault-Fourrey C."/>
            <person name="Kuo A."/>
            <person name="Mondo S."/>
            <person name="Calhoun S."/>
            <person name="Riley R."/>
            <person name="Ohm R."/>
            <person name="LaButti K."/>
            <person name="Andreopoulos B."/>
            <person name="Pangilinan J."/>
            <person name="Nolan M."/>
            <person name="Tritt A."/>
            <person name="Clum A."/>
            <person name="Lipzen A."/>
            <person name="Daum C."/>
            <person name="Barry K."/>
            <person name="Grigoriev I.V."/>
            <person name="Vilgalys R."/>
        </authorList>
    </citation>
    <scope>NUCLEOTIDE SEQUENCE</scope>
    <source>
        <strain evidence="2">PMI_201</strain>
    </source>
</reference>
<dbReference type="AlphaFoldDB" id="A0AAD4KNM3"/>
<organism evidence="2 3">
    <name type="scientific">Talaromyces proteolyticus</name>
    <dbReference type="NCBI Taxonomy" id="1131652"/>
    <lineage>
        <taxon>Eukaryota</taxon>
        <taxon>Fungi</taxon>
        <taxon>Dikarya</taxon>
        <taxon>Ascomycota</taxon>
        <taxon>Pezizomycotina</taxon>
        <taxon>Eurotiomycetes</taxon>
        <taxon>Eurotiomycetidae</taxon>
        <taxon>Eurotiales</taxon>
        <taxon>Trichocomaceae</taxon>
        <taxon>Talaromyces</taxon>
        <taxon>Talaromyces sect. Bacilispori</taxon>
    </lineage>
</organism>
<dbReference type="RefSeq" id="XP_046070010.1">
    <property type="nucleotide sequence ID" value="XM_046210044.1"/>
</dbReference>
<evidence type="ECO:0000313" key="2">
    <source>
        <dbReference type="EMBL" id="KAH8694868.1"/>
    </source>
</evidence>
<dbReference type="EMBL" id="JAJTJA010000008">
    <property type="protein sequence ID" value="KAH8694868.1"/>
    <property type="molecule type" value="Genomic_DNA"/>
</dbReference>
<proteinExistence type="predicted"/>
<dbReference type="Proteomes" id="UP001201262">
    <property type="component" value="Unassembled WGS sequence"/>
</dbReference>
<gene>
    <name evidence="2" type="ORF">BGW36DRAFT_258444</name>
</gene>
<evidence type="ECO:0000313" key="3">
    <source>
        <dbReference type="Proteomes" id="UP001201262"/>
    </source>
</evidence>